<dbReference type="Proteomes" id="UP001362999">
    <property type="component" value="Unassembled WGS sequence"/>
</dbReference>
<reference evidence="2 3" key="1">
    <citation type="journal article" date="2024" name="J Genomics">
        <title>Draft genome sequencing and assembly of Favolaschia claudopus CIRM-BRFM 2984 isolated from oak limbs.</title>
        <authorList>
            <person name="Navarro D."/>
            <person name="Drula E."/>
            <person name="Chaduli D."/>
            <person name="Cazenave R."/>
            <person name="Ahrendt S."/>
            <person name="Wang J."/>
            <person name="Lipzen A."/>
            <person name="Daum C."/>
            <person name="Barry K."/>
            <person name="Grigoriev I.V."/>
            <person name="Favel A."/>
            <person name="Rosso M.N."/>
            <person name="Martin F."/>
        </authorList>
    </citation>
    <scope>NUCLEOTIDE SEQUENCE [LARGE SCALE GENOMIC DNA]</scope>
    <source>
        <strain evidence="2 3">CIRM-BRFM 2984</strain>
    </source>
</reference>
<accession>A0AAW0DCE7</accession>
<name>A0AAW0DCE7_9AGAR</name>
<organism evidence="2 3">
    <name type="scientific">Favolaschia claudopus</name>
    <dbReference type="NCBI Taxonomy" id="2862362"/>
    <lineage>
        <taxon>Eukaryota</taxon>
        <taxon>Fungi</taxon>
        <taxon>Dikarya</taxon>
        <taxon>Basidiomycota</taxon>
        <taxon>Agaricomycotina</taxon>
        <taxon>Agaricomycetes</taxon>
        <taxon>Agaricomycetidae</taxon>
        <taxon>Agaricales</taxon>
        <taxon>Marasmiineae</taxon>
        <taxon>Mycenaceae</taxon>
        <taxon>Favolaschia</taxon>
    </lineage>
</organism>
<dbReference type="AlphaFoldDB" id="A0AAW0DCE7"/>
<keyword evidence="1" id="KW-0175">Coiled coil</keyword>
<dbReference type="EMBL" id="JAWWNJ010000008">
    <property type="protein sequence ID" value="KAK7050454.1"/>
    <property type="molecule type" value="Genomic_DNA"/>
</dbReference>
<evidence type="ECO:0000313" key="2">
    <source>
        <dbReference type="EMBL" id="KAK7050454.1"/>
    </source>
</evidence>
<sequence length="208" mass="23218">MTDTENPRGISLFGRNLPDCVQTGPYSLDDELADIAHKLGIVGSVVQAYEKELESVEASCDAAEADVETARRRIVYFDQLKKEKDAKDFKAAQPYLAAAESALETAHRRVLNLEQLKKDAKKKMSDARLQAAVLRLEKREAKKAKAGISDSEEDSEKDELRREQWMKEDEQSVKKLSSFDESCGVGLEVFITKLLSMVLGFRGGFEAV</sequence>
<dbReference type="SUPFAM" id="SSF57997">
    <property type="entry name" value="Tropomyosin"/>
    <property type="match status" value="1"/>
</dbReference>
<evidence type="ECO:0000256" key="1">
    <source>
        <dbReference type="SAM" id="Coils"/>
    </source>
</evidence>
<evidence type="ECO:0000313" key="3">
    <source>
        <dbReference type="Proteomes" id="UP001362999"/>
    </source>
</evidence>
<gene>
    <name evidence="2" type="ORF">R3P38DRAFT_3607734</name>
</gene>
<proteinExistence type="predicted"/>
<feature type="coiled-coil region" evidence="1">
    <location>
        <begin position="46"/>
        <end position="144"/>
    </location>
</feature>
<protein>
    <submittedName>
        <fullName evidence="2">Uncharacterized protein</fullName>
    </submittedName>
</protein>
<keyword evidence="3" id="KW-1185">Reference proteome</keyword>
<comment type="caution">
    <text evidence="2">The sequence shown here is derived from an EMBL/GenBank/DDBJ whole genome shotgun (WGS) entry which is preliminary data.</text>
</comment>